<keyword evidence="2" id="KW-1185">Reference proteome</keyword>
<dbReference type="EMBL" id="CM023485">
    <property type="protein sequence ID" value="KAH6931619.1"/>
    <property type="molecule type" value="Genomic_DNA"/>
</dbReference>
<gene>
    <name evidence="1" type="ORF">HPB50_026128</name>
</gene>
<evidence type="ECO:0000313" key="1">
    <source>
        <dbReference type="EMBL" id="KAH6931619.1"/>
    </source>
</evidence>
<reference evidence="1" key="1">
    <citation type="submission" date="2020-05" db="EMBL/GenBank/DDBJ databases">
        <title>Large-scale comparative analyses of tick genomes elucidate their genetic diversity and vector capacities.</title>
        <authorList>
            <person name="Jia N."/>
            <person name="Wang J."/>
            <person name="Shi W."/>
            <person name="Du L."/>
            <person name="Sun Y."/>
            <person name="Zhan W."/>
            <person name="Jiang J."/>
            <person name="Wang Q."/>
            <person name="Zhang B."/>
            <person name="Ji P."/>
            <person name="Sakyi L.B."/>
            <person name="Cui X."/>
            <person name="Yuan T."/>
            <person name="Jiang B."/>
            <person name="Yang W."/>
            <person name="Lam T.T.-Y."/>
            <person name="Chang Q."/>
            <person name="Ding S."/>
            <person name="Wang X."/>
            <person name="Zhu J."/>
            <person name="Ruan X."/>
            <person name="Zhao L."/>
            <person name="Wei J."/>
            <person name="Que T."/>
            <person name="Du C."/>
            <person name="Cheng J."/>
            <person name="Dai P."/>
            <person name="Han X."/>
            <person name="Huang E."/>
            <person name="Gao Y."/>
            <person name="Liu J."/>
            <person name="Shao H."/>
            <person name="Ye R."/>
            <person name="Li L."/>
            <person name="Wei W."/>
            <person name="Wang X."/>
            <person name="Wang C."/>
            <person name="Yang T."/>
            <person name="Huo Q."/>
            <person name="Li W."/>
            <person name="Guo W."/>
            <person name="Chen H."/>
            <person name="Zhou L."/>
            <person name="Ni X."/>
            <person name="Tian J."/>
            <person name="Zhou Y."/>
            <person name="Sheng Y."/>
            <person name="Liu T."/>
            <person name="Pan Y."/>
            <person name="Xia L."/>
            <person name="Li J."/>
            <person name="Zhao F."/>
            <person name="Cao W."/>
        </authorList>
    </citation>
    <scope>NUCLEOTIDE SEQUENCE</scope>
    <source>
        <strain evidence="1">Hyas-2018</strain>
    </source>
</reference>
<proteinExistence type="predicted"/>
<accession>A0ACB7SCH4</accession>
<comment type="caution">
    <text evidence="1">The sequence shown here is derived from an EMBL/GenBank/DDBJ whole genome shotgun (WGS) entry which is preliminary data.</text>
</comment>
<evidence type="ECO:0000313" key="2">
    <source>
        <dbReference type="Proteomes" id="UP000821845"/>
    </source>
</evidence>
<protein>
    <submittedName>
        <fullName evidence="1">Uncharacterized protein</fullName>
    </submittedName>
</protein>
<organism evidence="1 2">
    <name type="scientific">Hyalomma asiaticum</name>
    <name type="common">Tick</name>
    <dbReference type="NCBI Taxonomy" id="266040"/>
    <lineage>
        <taxon>Eukaryota</taxon>
        <taxon>Metazoa</taxon>
        <taxon>Ecdysozoa</taxon>
        <taxon>Arthropoda</taxon>
        <taxon>Chelicerata</taxon>
        <taxon>Arachnida</taxon>
        <taxon>Acari</taxon>
        <taxon>Parasitiformes</taxon>
        <taxon>Ixodida</taxon>
        <taxon>Ixodoidea</taxon>
        <taxon>Ixodidae</taxon>
        <taxon>Hyalomminae</taxon>
        <taxon>Hyalomma</taxon>
    </lineage>
</organism>
<sequence>MSREPDFGAPREFPCVSLCLILPIFAFYDVGRFPSAHPGAASAYRCAAAAARKAFPPLLPACESGPLKTARVGWGPFFFFFLFFFLRFSGLRRRPRHAEGGGGGGPPEQRRHKGQPCRRRLSGAPTACLLLFAAAAFSLARPRLRACAACALIPQLSPGRRDVKRGQWGGGANQAVSLTLPPQPACLLAADISMSSRTYEHKGSLSFGPTLPPHTVFVAFDAE</sequence>
<dbReference type="Proteomes" id="UP000821845">
    <property type="component" value="Chromosome 5"/>
</dbReference>
<name>A0ACB7SCH4_HYAAI</name>